<feature type="transmembrane region" description="Helical" evidence="7">
    <location>
        <begin position="204"/>
        <end position="226"/>
    </location>
</feature>
<dbReference type="GO" id="GO:0015802">
    <property type="term" value="P:basic amino acid transport"/>
    <property type="evidence" value="ECO:0000318"/>
    <property type="project" value="GO_Central"/>
</dbReference>
<dbReference type="GO" id="GO:0055085">
    <property type="term" value="P:transmembrane transport"/>
    <property type="evidence" value="ECO:0000318"/>
    <property type="project" value="GO_Central"/>
</dbReference>
<dbReference type="FunFam" id="1.20.1720.10:FF:000022">
    <property type="entry name" value="MFS drug transporter, putative"/>
    <property type="match status" value="1"/>
</dbReference>
<feature type="transmembrane region" description="Helical" evidence="7">
    <location>
        <begin position="171"/>
        <end position="192"/>
    </location>
</feature>
<dbReference type="GO" id="GO:0015174">
    <property type="term" value="F:basic amino acid transmembrane transporter activity"/>
    <property type="evidence" value="ECO:0000318"/>
    <property type="project" value="GO_Central"/>
</dbReference>
<evidence type="ECO:0000259" key="8">
    <source>
        <dbReference type="PROSITE" id="PS50850"/>
    </source>
</evidence>
<evidence type="ECO:0000313" key="9">
    <source>
        <dbReference type="CGD" id="CAL0000195604"/>
    </source>
</evidence>
<evidence type="ECO:0000256" key="4">
    <source>
        <dbReference type="ARBA" id="ARBA00022692"/>
    </source>
</evidence>
<reference evidence="10 11" key="1">
    <citation type="journal article" date="2004" name="Proc. Natl. Acad. Sci. U.S.A.">
        <title>The diploid genome sequence of Candida albicans.</title>
        <authorList>
            <person name="Jones T."/>
            <person name="Federspiel N.A."/>
            <person name="Chibana H."/>
            <person name="Dungan J."/>
            <person name="Kalman S."/>
            <person name="Magee B.B."/>
            <person name="Newport G."/>
            <person name="Thorstenson Y.R."/>
            <person name="Agabian N."/>
            <person name="Magee P.T."/>
            <person name="Davis R.W."/>
            <person name="Scherer S."/>
        </authorList>
    </citation>
    <scope>NUCLEOTIDE SEQUENCE [LARGE SCALE GENOMIC DNA]</scope>
    <source>
        <strain evidence="11">SC5314 / ATCC MYA-2876</strain>
    </source>
</reference>
<name>A0A1D8PLV7_CANAL</name>
<comment type="similarity">
    <text evidence="2">Belongs to the major facilitator superfamily.</text>
</comment>
<feature type="transmembrane region" description="Helical" evidence="7">
    <location>
        <begin position="379"/>
        <end position="399"/>
    </location>
</feature>
<organism evidence="10 11">
    <name type="scientific">Candida albicans (strain SC5314 / ATCC MYA-2876)</name>
    <name type="common">Yeast</name>
    <dbReference type="NCBI Taxonomy" id="237561"/>
    <lineage>
        <taxon>Eukaryota</taxon>
        <taxon>Fungi</taxon>
        <taxon>Dikarya</taxon>
        <taxon>Ascomycota</taxon>
        <taxon>Saccharomycotina</taxon>
        <taxon>Pichiomycetes</taxon>
        <taxon>Debaryomycetaceae</taxon>
        <taxon>Candida/Lodderomyces clade</taxon>
        <taxon>Candida</taxon>
    </lineage>
</organism>
<dbReference type="InterPro" id="IPR036259">
    <property type="entry name" value="MFS_trans_sf"/>
</dbReference>
<dbReference type="RefSeq" id="XP_709949.1">
    <property type="nucleotide sequence ID" value="XM_704857.1"/>
</dbReference>
<dbReference type="PROSITE" id="PS50850">
    <property type="entry name" value="MFS"/>
    <property type="match status" value="1"/>
</dbReference>
<proteinExistence type="inferred from homology"/>
<keyword evidence="6 7" id="KW-0472">Membrane</keyword>
<dbReference type="Gene3D" id="1.20.1720.10">
    <property type="entry name" value="Multidrug resistance protein D"/>
    <property type="match status" value="1"/>
</dbReference>
<dbReference type="VEuPathDB" id="FungiDB:C4_03700W_A"/>
<accession>A0A1D8PLV7</accession>
<dbReference type="KEGG" id="cal:CAALFM_C403700WA"/>
<evidence type="ECO:0000256" key="6">
    <source>
        <dbReference type="ARBA" id="ARBA00023136"/>
    </source>
</evidence>
<dbReference type="GO" id="GO:0012505">
    <property type="term" value="C:endomembrane system"/>
    <property type="evidence" value="ECO:0007669"/>
    <property type="project" value="UniProtKB-SubCell"/>
</dbReference>
<dbReference type="GO" id="GO:0000329">
    <property type="term" value="C:fungal-type vacuole membrane"/>
    <property type="evidence" value="ECO:0000318"/>
    <property type="project" value="GO_Central"/>
</dbReference>
<dbReference type="FunCoup" id="A0A1D8PLV7">
    <property type="interactions" value="16"/>
</dbReference>
<dbReference type="SMR" id="A0A1D8PLV7"/>
<dbReference type="CGD" id="CAL0000195604">
    <property type="gene designation" value="orf19.8888"/>
</dbReference>
<dbReference type="STRING" id="237561.A0A1D8PLV7"/>
<dbReference type="PANTHER" id="PTHR23501:SF191">
    <property type="entry name" value="VACUOLAR BASIC AMINO ACID TRANSPORTER 4"/>
    <property type="match status" value="1"/>
</dbReference>
<comment type="subcellular location">
    <subcellularLocation>
        <location evidence="1">Endomembrane system</location>
        <topology evidence="1">Multi-pass membrane protein</topology>
    </subcellularLocation>
</comment>
<feature type="transmembrane region" description="Helical" evidence="7">
    <location>
        <begin position="108"/>
        <end position="130"/>
    </location>
</feature>
<feature type="domain" description="Major facilitator superfamily (MFS) profile" evidence="8">
    <location>
        <begin position="77"/>
        <end position="574"/>
    </location>
</feature>
<evidence type="ECO:0000256" key="3">
    <source>
        <dbReference type="ARBA" id="ARBA00022448"/>
    </source>
</evidence>
<dbReference type="PANTHER" id="PTHR23501">
    <property type="entry name" value="MAJOR FACILITATOR SUPERFAMILY"/>
    <property type="match status" value="1"/>
</dbReference>
<protein>
    <recommendedName>
        <fullName evidence="8">Major facilitator superfamily (MFS) profile domain-containing protein</fullName>
    </recommendedName>
</protein>
<dbReference type="PRINTS" id="PR01036">
    <property type="entry name" value="TCRTETB"/>
</dbReference>
<feature type="transmembrane region" description="Helical" evidence="7">
    <location>
        <begin position="347"/>
        <end position="367"/>
    </location>
</feature>
<dbReference type="EMBL" id="CP017626">
    <property type="protein sequence ID" value="AOW29123.1"/>
    <property type="molecule type" value="Genomic_DNA"/>
</dbReference>
<feature type="transmembrane region" description="Helical" evidence="7">
    <location>
        <begin position="551"/>
        <end position="569"/>
    </location>
</feature>
<keyword evidence="4 7" id="KW-0812">Transmembrane</keyword>
<dbReference type="AlphaFoldDB" id="A0A1D8PLV7"/>
<feature type="transmembrane region" description="Helical" evidence="7">
    <location>
        <begin position="232"/>
        <end position="252"/>
    </location>
</feature>
<keyword evidence="3" id="KW-0813">Transport</keyword>
<gene>
    <name evidence="10" type="ordered locus">CAALFM_C403700WA</name>
    <name evidence="9" type="ordered locus">orf19.8888</name>
</gene>
<dbReference type="GeneID" id="3645361"/>
<dbReference type="Gene3D" id="1.20.1250.20">
    <property type="entry name" value="MFS general substrate transporter like domains"/>
    <property type="match status" value="1"/>
</dbReference>
<dbReference type="InterPro" id="IPR011701">
    <property type="entry name" value="MFS"/>
</dbReference>
<evidence type="ECO:0000256" key="7">
    <source>
        <dbReference type="SAM" id="Phobius"/>
    </source>
</evidence>
<dbReference type="eggNOG" id="KOG0254">
    <property type="taxonomic scope" value="Eukaryota"/>
</dbReference>
<feature type="transmembrane region" description="Helical" evidence="7">
    <location>
        <begin position="142"/>
        <end position="165"/>
    </location>
</feature>
<reference evidence="10 11" key="2">
    <citation type="journal article" date="2007" name="Genome Biol.">
        <title>Assembly of the Candida albicans genome into sixteen supercontigs aligned on the eight chromosomes.</title>
        <authorList>
            <person name="van het Hoog M."/>
            <person name="Rast T.J."/>
            <person name="Martchenko M."/>
            <person name="Grindle S."/>
            <person name="Dignard D."/>
            <person name="Hogues H."/>
            <person name="Cuomo C."/>
            <person name="Berriman M."/>
            <person name="Scherer S."/>
            <person name="Magee B.B."/>
            <person name="Whiteway M."/>
            <person name="Chibana H."/>
            <person name="Nantel A."/>
            <person name="Magee P.T."/>
        </authorList>
    </citation>
    <scope>GENOME REANNOTATION</scope>
    <source>
        <strain evidence="11">SC5314 / ATCC MYA-2876</strain>
    </source>
</reference>
<keyword evidence="5 7" id="KW-1133">Transmembrane helix</keyword>
<dbReference type="SUPFAM" id="SSF103473">
    <property type="entry name" value="MFS general substrate transporter"/>
    <property type="match status" value="1"/>
</dbReference>
<dbReference type="InParanoid" id="A0A1D8PLV7"/>
<dbReference type="OrthoDB" id="3437016at2759"/>
<sequence>MTIQDHNTIHPNVIQDVSTEAPGIVAGELAAEDEGLLSNDALKTHTYGSVSTPETTHYEIDDPNGGYALPKTQLYTVVSSLFMASFLAALDGTVVTTLLTLIASELHAVSNISWIATAYLLSSAAFQPIFGKLSDIFGRKALLLGCSTLFAVGCAICGAADSVLVLVIGRFVTGCGGSGLTSLGTITMSDIIPLRDRGYYQGLANIFFGLGAASGGAIGGLLADWLGWKYVFILQVPLALSVFFAIYFFLNLPEGSPGLGMEGNVSEKLKRVDFLGSFFLVSSLMVFLSAASLGGREIAYSSFTFIGLIISAFVLLTAFVAVELYVSEEPILPIELFANRTVLASSLTNWFYTMSIFTTLFYVPIYYSSVIGLTPTENGLRLVPNFFGVSFGSVGAGIYMKKTGRYYKLAVLAGIFAIFGIGKIALLTPNIPTWQQFLLLIPSGLGYSCILTVTLLALIAAAPLKYQACTTSIQYTFRSTGSTLGVSAATAVFQNVLLLQLTKKINELVSDPREAAKIIAKALDSTEYVNEAPKYVREAIRASYDAGCKGAFGFAFATIVLGVISSLFMREHVLHTSINRD</sequence>
<feature type="transmembrane region" description="Helical" evidence="7">
    <location>
        <begin position="272"/>
        <end position="291"/>
    </location>
</feature>
<evidence type="ECO:0000256" key="1">
    <source>
        <dbReference type="ARBA" id="ARBA00004127"/>
    </source>
</evidence>
<dbReference type="Proteomes" id="UP000000559">
    <property type="component" value="Chromosome 4"/>
</dbReference>
<dbReference type="InterPro" id="IPR020846">
    <property type="entry name" value="MFS_dom"/>
</dbReference>
<feature type="transmembrane region" description="Helical" evidence="7">
    <location>
        <begin position="445"/>
        <end position="464"/>
    </location>
</feature>
<feature type="transmembrane region" description="Helical" evidence="7">
    <location>
        <begin position="303"/>
        <end position="326"/>
    </location>
</feature>
<feature type="transmembrane region" description="Helical" evidence="7">
    <location>
        <begin position="81"/>
        <end position="102"/>
    </location>
</feature>
<feature type="transmembrane region" description="Helical" evidence="7">
    <location>
        <begin position="406"/>
        <end position="425"/>
    </location>
</feature>
<reference evidence="10 11" key="3">
    <citation type="journal article" date="2013" name="Genome Biol.">
        <title>Assembly of a phased diploid Candida albicans genome facilitates allele-specific measurements and provides a simple model for repeat and indel structure.</title>
        <authorList>
            <person name="Muzzey D."/>
            <person name="Schwartz K."/>
            <person name="Weissman J.S."/>
            <person name="Sherlock G."/>
        </authorList>
    </citation>
    <scope>NUCLEOTIDE SEQUENCE [LARGE SCALE GENOMIC DNA]</scope>
    <source>
        <strain evidence="11">SC5314 / ATCC MYA-2876</strain>
    </source>
</reference>
<dbReference type="Pfam" id="PF07690">
    <property type="entry name" value="MFS_1"/>
    <property type="match status" value="1"/>
</dbReference>
<keyword evidence="11" id="KW-1185">Reference proteome</keyword>
<evidence type="ECO:0000256" key="2">
    <source>
        <dbReference type="ARBA" id="ARBA00008335"/>
    </source>
</evidence>
<evidence type="ECO:0000256" key="5">
    <source>
        <dbReference type="ARBA" id="ARBA00022989"/>
    </source>
</evidence>
<evidence type="ECO:0000313" key="10">
    <source>
        <dbReference type="EMBL" id="AOW29123.1"/>
    </source>
</evidence>
<evidence type="ECO:0000313" key="11">
    <source>
        <dbReference type="Proteomes" id="UP000000559"/>
    </source>
</evidence>